<feature type="compositionally biased region" description="Pro residues" evidence="1">
    <location>
        <begin position="11"/>
        <end position="23"/>
    </location>
</feature>
<evidence type="ECO:0000313" key="2">
    <source>
        <dbReference type="EMBL" id="KAF2745317.1"/>
    </source>
</evidence>
<dbReference type="AlphaFoldDB" id="A0A6A6V843"/>
<gene>
    <name evidence="2" type="ORF">M011DRAFT_479148</name>
</gene>
<sequence length="255" mass="27282">MATSQYAALPTPSPTPTPQPQPPSMLQQLLDEINGVQTPQPTLGSSRRTLTNLKRSPKAVTATASRTLAPGGGNIQVQKRTAGSRYTGKENVRAVSAQQPVSTPEKKKRLRLVTHGPLTSPRPAKSPRKYAEGDTITTTLSNPTPSGRSRQHRVSSATGALEIFEDVETPNNAPTTTVIAPPAVAVTPLRAKYPPTPASTPTPAKTYRVTSVFKTPRRSVWIECDSSPAATPPFAKPLHLIDTDKSIYLEAHGDD</sequence>
<evidence type="ECO:0000313" key="3">
    <source>
        <dbReference type="Proteomes" id="UP000799440"/>
    </source>
</evidence>
<proteinExistence type="predicted"/>
<feature type="compositionally biased region" description="Polar residues" evidence="1">
    <location>
        <begin position="135"/>
        <end position="151"/>
    </location>
</feature>
<name>A0A6A6V843_9PLEO</name>
<organism evidence="2 3">
    <name type="scientific">Sporormia fimetaria CBS 119925</name>
    <dbReference type="NCBI Taxonomy" id="1340428"/>
    <lineage>
        <taxon>Eukaryota</taxon>
        <taxon>Fungi</taxon>
        <taxon>Dikarya</taxon>
        <taxon>Ascomycota</taxon>
        <taxon>Pezizomycotina</taxon>
        <taxon>Dothideomycetes</taxon>
        <taxon>Pleosporomycetidae</taxon>
        <taxon>Pleosporales</taxon>
        <taxon>Sporormiaceae</taxon>
        <taxon>Sporormia</taxon>
    </lineage>
</organism>
<dbReference type="EMBL" id="MU006583">
    <property type="protein sequence ID" value="KAF2745317.1"/>
    <property type="molecule type" value="Genomic_DNA"/>
</dbReference>
<feature type="compositionally biased region" description="Polar residues" evidence="1">
    <location>
        <begin position="35"/>
        <end position="54"/>
    </location>
</feature>
<dbReference type="OrthoDB" id="3688221at2759"/>
<evidence type="ECO:0000256" key="1">
    <source>
        <dbReference type="SAM" id="MobiDB-lite"/>
    </source>
</evidence>
<dbReference type="Proteomes" id="UP000799440">
    <property type="component" value="Unassembled WGS sequence"/>
</dbReference>
<accession>A0A6A6V843</accession>
<feature type="region of interest" description="Disordered" evidence="1">
    <location>
        <begin position="1"/>
        <end position="151"/>
    </location>
</feature>
<keyword evidence="3" id="KW-1185">Reference proteome</keyword>
<protein>
    <submittedName>
        <fullName evidence="2">Uncharacterized protein</fullName>
    </submittedName>
</protein>
<reference evidence="2" key="1">
    <citation type="journal article" date="2020" name="Stud. Mycol.">
        <title>101 Dothideomycetes genomes: a test case for predicting lifestyles and emergence of pathogens.</title>
        <authorList>
            <person name="Haridas S."/>
            <person name="Albert R."/>
            <person name="Binder M."/>
            <person name="Bloem J."/>
            <person name="Labutti K."/>
            <person name="Salamov A."/>
            <person name="Andreopoulos B."/>
            <person name="Baker S."/>
            <person name="Barry K."/>
            <person name="Bills G."/>
            <person name="Bluhm B."/>
            <person name="Cannon C."/>
            <person name="Castanera R."/>
            <person name="Culley D."/>
            <person name="Daum C."/>
            <person name="Ezra D."/>
            <person name="Gonzalez J."/>
            <person name="Henrissat B."/>
            <person name="Kuo A."/>
            <person name="Liang C."/>
            <person name="Lipzen A."/>
            <person name="Lutzoni F."/>
            <person name="Magnuson J."/>
            <person name="Mondo S."/>
            <person name="Nolan M."/>
            <person name="Ohm R."/>
            <person name="Pangilinan J."/>
            <person name="Park H.-J."/>
            <person name="Ramirez L."/>
            <person name="Alfaro M."/>
            <person name="Sun H."/>
            <person name="Tritt A."/>
            <person name="Yoshinaga Y."/>
            <person name="Zwiers L.-H."/>
            <person name="Turgeon B."/>
            <person name="Goodwin S."/>
            <person name="Spatafora J."/>
            <person name="Crous P."/>
            <person name="Grigoriev I."/>
        </authorList>
    </citation>
    <scope>NUCLEOTIDE SEQUENCE</scope>
    <source>
        <strain evidence="2">CBS 119925</strain>
    </source>
</reference>